<dbReference type="PROSITE" id="PS50166">
    <property type="entry name" value="IMPORTIN_B_NT"/>
    <property type="match status" value="1"/>
</dbReference>
<evidence type="ECO:0000259" key="5">
    <source>
        <dbReference type="PROSITE" id="PS50166"/>
    </source>
</evidence>
<dbReference type="PANTHER" id="PTHR10997:SF7">
    <property type="entry name" value="IMPORTIN-11"/>
    <property type="match status" value="1"/>
</dbReference>
<dbReference type="Proteomes" id="UP000039324">
    <property type="component" value="Unassembled WGS sequence"/>
</dbReference>
<evidence type="ECO:0000313" key="8">
    <source>
        <dbReference type="Proteomes" id="UP000039324"/>
    </source>
</evidence>
<dbReference type="InterPro" id="IPR001494">
    <property type="entry name" value="Importin-beta_N"/>
</dbReference>
<evidence type="ECO:0000256" key="1">
    <source>
        <dbReference type="ARBA" id="ARBA00004123"/>
    </source>
</evidence>
<comment type="similarity">
    <text evidence="2">Belongs to the importin beta family.</text>
</comment>
<dbReference type="Pfam" id="PF03810">
    <property type="entry name" value="IBN_N"/>
    <property type="match status" value="1"/>
</dbReference>
<proteinExistence type="inferred from homology"/>
<gene>
    <name evidence="6" type="ORF">PBRA_007818</name>
    <name evidence="7" type="ORF">PLBR_LOCUS7422</name>
</gene>
<comment type="subcellular location">
    <subcellularLocation>
        <location evidence="1">Nucleus</location>
    </subcellularLocation>
</comment>
<dbReference type="Proteomes" id="UP000290189">
    <property type="component" value="Unassembled WGS sequence"/>
</dbReference>
<dbReference type="InterPro" id="IPR016024">
    <property type="entry name" value="ARM-type_fold"/>
</dbReference>
<dbReference type="EMBL" id="CDSF01000097">
    <property type="protein sequence ID" value="CEP00084.1"/>
    <property type="molecule type" value="Genomic_DNA"/>
</dbReference>
<evidence type="ECO:0000313" key="6">
    <source>
        <dbReference type="EMBL" id="CEP00084.1"/>
    </source>
</evidence>
<dbReference type="GO" id="GO:0031267">
    <property type="term" value="F:small GTPase binding"/>
    <property type="evidence" value="ECO:0007669"/>
    <property type="project" value="InterPro"/>
</dbReference>
<geneLocation type="mitochondrion" evidence="7"/>
<organism evidence="6 8">
    <name type="scientific">Plasmodiophora brassicae</name>
    <name type="common">Clubroot disease agent</name>
    <dbReference type="NCBI Taxonomy" id="37360"/>
    <lineage>
        <taxon>Eukaryota</taxon>
        <taxon>Sar</taxon>
        <taxon>Rhizaria</taxon>
        <taxon>Endomyxa</taxon>
        <taxon>Phytomyxea</taxon>
        <taxon>Plasmodiophorida</taxon>
        <taxon>Plasmodiophoridae</taxon>
        <taxon>Plasmodiophora</taxon>
    </lineage>
</organism>
<dbReference type="GO" id="GO:0005635">
    <property type="term" value="C:nuclear envelope"/>
    <property type="evidence" value="ECO:0007669"/>
    <property type="project" value="TreeGrafter"/>
</dbReference>
<dbReference type="STRING" id="37360.A0A0G4IY68"/>
<dbReference type="PANTHER" id="PTHR10997">
    <property type="entry name" value="IMPORTIN-7, 8, 11"/>
    <property type="match status" value="1"/>
</dbReference>
<dbReference type="GO" id="GO:0006606">
    <property type="term" value="P:protein import into nucleus"/>
    <property type="evidence" value="ECO:0007669"/>
    <property type="project" value="TreeGrafter"/>
</dbReference>
<dbReference type="InterPro" id="IPR011989">
    <property type="entry name" value="ARM-like"/>
</dbReference>
<dbReference type="OrthoDB" id="361693at2759"/>
<evidence type="ECO:0000313" key="7">
    <source>
        <dbReference type="EMBL" id="SPR00207.1"/>
    </source>
</evidence>
<name>A0A0G4IY68_PLABS</name>
<dbReference type="InterPro" id="IPR058669">
    <property type="entry name" value="TPR_IPO7/11-like"/>
</dbReference>
<dbReference type="Pfam" id="PF25758">
    <property type="entry name" value="TPR_IPO11"/>
    <property type="match status" value="1"/>
</dbReference>
<keyword evidence="4" id="KW-0539">Nucleus</keyword>
<reference evidence="6 8" key="1">
    <citation type="submission" date="2015-02" db="EMBL/GenBank/DDBJ databases">
        <authorList>
            <person name="Chooi Y.-H."/>
        </authorList>
    </citation>
    <scope>NUCLEOTIDE SEQUENCE [LARGE SCALE GENOMIC DNA]</scope>
    <source>
        <strain evidence="6">E3</strain>
    </source>
</reference>
<dbReference type="Gene3D" id="1.25.10.10">
    <property type="entry name" value="Leucine-rich Repeat Variant"/>
    <property type="match status" value="1"/>
</dbReference>
<accession>A0A0G4IY68</accession>
<dbReference type="GO" id="GO:0005829">
    <property type="term" value="C:cytosol"/>
    <property type="evidence" value="ECO:0007669"/>
    <property type="project" value="TreeGrafter"/>
</dbReference>
<evidence type="ECO:0000256" key="3">
    <source>
        <dbReference type="ARBA" id="ARBA00022448"/>
    </source>
</evidence>
<feature type="domain" description="Importin N-terminal" evidence="5">
    <location>
        <begin position="22"/>
        <end position="89"/>
    </location>
</feature>
<dbReference type="SUPFAM" id="SSF48371">
    <property type="entry name" value="ARM repeat"/>
    <property type="match status" value="1"/>
</dbReference>
<reference evidence="7 9" key="2">
    <citation type="submission" date="2018-03" db="EMBL/GenBank/DDBJ databases">
        <authorList>
            <person name="Fogelqvist J."/>
        </authorList>
    </citation>
    <scope>NUCLEOTIDE SEQUENCE [LARGE SCALE GENOMIC DNA]</scope>
</reference>
<sequence length="874" mass="94930">MHDLLALLGALQSPSAPDRQAAERRLQSAAQSPDLLVALVGVVANAGNAYDHRLLAVVLFKNYVTPLWPSVPPALKDSLRRQLLSMCLDSSAAGRLHSQLMVIVADLVAAEWSSCRDGTLLTAVLNTLRARAHRAVGIDILHQICRSSVDNPNGKRWFPGFAGAVAVPVWGVFQTSIGEGGLSPESMHALAASTRLVIAEVDLQELGGSVAVLTYLRDLLASLVSGNEWSLSQFLVEIVGMLNDATVRRPLVDIEPFAVPVLEIIIAGLSACPDDVLLVGSAPFITWSLAGSRQLCLSFNLRSAIKCDPELAQAFIARRDQFFTFPRCLSFVQSLLERYVMHRRDEIECWGESTMSQASPHRTAVESILRALSRCYPSMVREVTHQILHGANASASPLLLEAALFSLGVTLLSTDNLFDVVPVPSVMSNPSPQVRRRLAWLLKFGAPSRDALHVVAHLACHDQDMVVRLEAVSTLEEFARDRRIAPELGAVRHDILLALLDAFDRTCEPHSHETLIRSLTLWAPSASLEAVIARVPALWDAVADHNAQRSALIALVNVVLQNTPTTDASPAAVFPILHHALDTQQADHVYLGDSALSLWLTVVQRAATLLPVAFELFTRHWPSALIEDVDARASVCFQLVESYALVAGDAFLNAQGATISSVIVRILPELPGRHFHVLADALLTIATVSPGAFLAHLHPVLTALLQKMVSATTPDEVAALAPFLSVFGVSIAREPNDMLSWMATQAGGGGGGIDRIVDIWLRQFSSITTAFARKVAAIGLCTLIISPQYPTVLPRVRDALRCASLVQDASDLHLPVDLALERNRARWTEAHRRQKMVASDPIVAVNVAEFVNARLRCLQTQIGPLAFDELIRNQ</sequence>
<dbReference type="AlphaFoldDB" id="A0A0G4IY68"/>
<keyword evidence="3" id="KW-0813">Transport</keyword>
<dbReference type="EMBL" id="OVEO01000013">
    <property type="protein sequence ID" value="SPR00207.1"/>
    <property type="molecule type" value="Genomic_DNA"/>
</dbReference>
<dbReference type="SMART" id="SM00913">
    <property type="entry name" value="IBN_N"/>
    <property type="match status" value="1"/>
</dbReference>
<keyword evidence="7" id="KW-0496">Mitochondrion</keyword>
<evidence type="ECO:0000256" key="4">
    <source>
        <dbReference type="ARBA" id="ARBA00023242"/>
    </source>
</evidence>
<evidence type="ECO:0000256" key="2">
    <source>
        <dbReference type="ARBA" id="ARBA00007991"/>
    </source>
</evidence>
<evidence type="ECO:0000313" key="9">
    <source>
        <dbReference type="Proteomes" id="UP000290189"/>
    </source>
</evidence>
<protein>
    <recommendedName>
        <fullName evidence="5">Importin N-terminal domain-containing protein</fullName>
    </recommendedName>
</protein>
<keyword evidence="8" id="KW-1185">Reference proteome</keyword>